<dbReference type="PROSITE" id="PS50883">
    <property type="entry name" value="EAL"/>
    <property type="match status" value="1"/>
</dbReference>
<dbReference type="Gene3D" id="3.20.20.450">
    <property type="entry name" value="EAL domain"/>
    <property type="match status" value="1"/>
</dbReference>
<accession>B8HNA6</accession>
<evidence type="ECO:0000259" key="1">
    <source>
        <dbReference type="PROSITE" id="PS50883"/>
    </source>
</evidence>
<feature type="domain" description="EAL" evidence="1">
    <location>
        <begin position="4"/>
        <end position="255"/>
    </location>
</feature>
<dbReference type="STRING" id="395961.Cyan7425_4934"/>
<dbReference type="KEGG" id="cyn:Cyan7425_4934"/>
<dbReference type="CDD" id="cd01948">
    <property type="entry name" value="EAL"/>
    <property type="match status" value="1"/>
</dbReference>
<dbReference type="Pfam" id="PF00563">
    <property type="entry name" value="EAL"/>
    <property type="match status" value="1"/>
</dbReference>
<dbReference type="AlphaFoldDB" id="B8HNA6"/>
<organism evidence="2">
    <name type="scientific">Cyanothece sp. (strain PCC 7425 / ATCC 29141)</name>
    <dbReference type="NCBI Taxonomy" id="395961"/>
    <lineage>
        <taxon>Bacteria</taxon>
        <taxon>Bacillati</taxon>
        <taxon>Cyanobacteriota</taxon>
        <taxon>Cyanophyceae</taxon>
        <taxon>Gomontiellales</taxon>
        <taxon>Cyanothecaceae</taxon>
        <taxon>Cyanothece</taxon>
    </lineage>
</organism>
<dbReference type="InterPro" id="IPR050706">
    <property type="entry name" value="Cyclic-di-GMP_PDE-like"/>
</dbReference>
<protein>
    <submittedName>
        <fullName evidence="2">Diguanylate phosphodiesterase</fullName>
    </submittedName>
</protein>
<sequence>MILPQNYEPLTCNACAEGAELGFDFSMAFQPIVNLNTKQVFAYEALARGLQNEPASQVLAQVHDQNRYRFDQVCRVKAVRLAAQLNMQTYLSINFLPNAVYRPETCIRTTLEASQTYGFPREKIIFEVTEGEKVENRAHLAEIFQAYKQMGFKTAIDDFGSGYSGLNLLAEFQPNIIKLDMNLVRHIDQDKTRRAIVAGVMTVCQAIGCEVIAEGIESREELQALRDLDIHLFQGYLFAKPTFEQLALLTSESFDL</sequence>
<evidence type="ECO:0000313" key="2">
    <source>
        <dbReference type="EMBL" id="ACL47233.1"/>
    </source>
</evidence>
<dbReference type="HOGENOM" id="CLU_000445_70_50_3"/>
<reference evidence="2" key="1">
    <citation type="submission" date="2009-01" db="EMBL/GenBank/DDBJ databases">
        <title>Complete sequence of chromosome Cyanothece sp. PCC 7425.</title>
        <authorList>
            <consortium name="US DOE Joint Genome Institute"/>
            <person name="Lucas S."/>
            <person name="Copeland A."/>
            <person name="Lapidus A."/>
            <person name="Glavina del Rio T."/>
            <person name="Dalin E."/>
            <person name="Tice H."/>
            <person name="Bruce D."/>
            <person name="Goodwin L."/>
            <person name="Pitluck S."/>
            <person name="Sims D."/>
            <person name="Meineke L."/>
            <person name="Brettin T."/>
            <person name="Detter J.C."/>
            <person name="Han C."/>
            <person name="Larimer F."/>
            <person name="Land M."/>
            <person name="Hauser L."/>
            <person name="Kyrpides N."/>
            <person name="Ovchinnikova G."/>
            <person name="Liberton M."/>
            <person name="Stoeckel J."/>
            <person name="Banerjee A."/>
            <person name="Singh A."/>
            <person name="Page L."/>
            <person name="Sato H."/>
            <person name="Zhao L."/>
            <person name="Sherman L."/>
            <person name="Pakrasi H."/>
            <person name="Richardson P."/>
        </authorList>
    </citation>
    <scope>NUCLEOTIDE SEQUENCE</scope>
    <source>
        <strain evidence="2">PCC 7425</strain>
    </source>
</reference>
<name>B8HNA6_CYAP4</name>
<dbReference type="SUPFAM" id="SSF141868">
    <property type="entry name" value="EAL domain-like"/>
    <property type="match status" value="1"/>
</dbReference>
<gene>
    <name evidence="2" type="ordered locus">Cyan7425_4934</name>
</gene>
<dbReference type="InterPro" id="IPR001633">
    <property type="entry name" value="EAL_dom"/>
</dbReference>
<dbReference type="EMBL" id="CP001344">
    <property type="protein sequence ID" value="ACL47233.1"/>
    <property type="molecule type" value="Genomic_DNA"/>
</dbReference>
<dbReference type="eggNOG" id="COG2200">
    <property type="taxonomic scope" value="Bacteria"/>
</dbReference>
<dbReference type="SMART" id="SM00052">
    <property type="entry name" value="EAL"/>
    <property type="match status" value="1"/>
</dbReference>
<dbReference type="GO" id="GO:0071111">
    <property type="term" value="F:cyclic-guanylate-specific phosphodiesterase activity"/>
    <property type="evidence" value="ECO:0007669"/>
    <property type="project" value="InterPro"/>
</dbReference>
<dbReference type="InterPro" id="IPR035919">
    <property type="entry name" value="EAL_sf"/>
</dbReference>
<dbReference type="PANTHER" id="PTHR33121">
    <property type="entry name" value="CYCLIC DI-GMP PHOSPHODIESTERASE PDEF"/>
    <property type="match status" value="1"/>
</dbReference>
<proteinExistence type="predicted"/>
<dbReference type="PANTHER" id="PTHR33121:SF15">
    <property type="entry name" value="BLUE LIGHT- AND TEMPERATURE-REGULATED ANTIREPRESSOR BLUF"/>
    <property type="match status" value="1"/>
</dbReference>